<evidence type="ECO:0000313" key="12">
    <source>
        <dbReference type="EMBL" id="GIM46164.1"/>
    </source>
</evidence>
<evidence type="ECO:0000256" key="5">
    <source>
        <dbReference type="ARBA" id="ARBA00022695"/>
    </source>
</evidence>
<evidence type="ECO:0000256" key="1">
    <source>
        <dbReference type="ARBA" id="ARBA00000877"/>
    </source>
</evidence>
<proteinExistence type="inferred from homology"/>
<keyword evidence="7 10" id="KW-0067">ATP-binding</keyword>
<keyword evidence="4 10" id="KW-0812">Transmembrane</keyword>
<dbReference type="PANTHER" id="PTHR34185">
    <property type="entry name" value="DIADENYLATE CYCLASE"/>
    <property type="match status" value="1"/>
</dbReference>
<evidence type="ECO:0000256" key="8">
    <source>
        <dbReference type="ARBA" id="ARBA00022989"/>
    </source>
</evidence>
<dbReference type="EMBL" id="BOQE01000001">
    <property type="protein sequence ID" value="GIM46164.1"/>
    <property type="molecule type" value="Genomic_DNA"/>
</dbReference>
<comment type="function">
    <text evidence="10">Catalyzes the condensation of 2 ATP molecules into cyclic di-AMP (c-di-AMP), a second messenger used to regulate differing processes in different bacteria.</text>
</comment>
<evidence type="ECO:0000313" key="13">
    <source>
        <dbReference type="Proteomes" id="UP001057291"/>
    </source>
</evidence>
<comment type="caution">
    <text evidence="10">Lacks conserved residue(s) required for the propagation of feature annotation.</text>
</comment>
<keyword evidence="5 10" id="KW-0548">Nucleotidyltransferase</keyword>
<dbReference type="RefSeq" id="WP_282199301.1">
    <property type="nucleotide sequence ID" value="NZ_BOQE01000001.1"/>
</dbReference>
<comment type="subunit">
    <text evidence="10">Probably a homodimer.</text>
</comment>
<dbReference type="InterPro" id="IPR036888">
    <property type="entry name" value="DNA_integrity_DisA_N_sf"/>
</dbReference>
<dbReference type="PANTHER" id="PTHR34185:SF1">
    <property type="entry name" value="DIADENYLATE CYCLASE"/>
    <property type="match status" value="1"/>
</dbReference>
<keyword evidence="13" id="KW-1185">Reference proteome</keyword>
<dbReference type="AlphaFoldDB" id="A0AAV4LF70"/>
<comment type="catalytic activity">
    <reaction evidence="1 10">
        <text>2 ATP = 3',3'-c-di-AMP + 2 diphosphate</text>
        <dbReference type="Rhea" id="RHEA:35655"/>
        <dbReference type="ChEBI" id="CHEBI:30616"/>
        <dbReference type="ChEBI" id="CHEBI:33019"/>
        <dbReference type="ChEBI" id="CHEBI:71500"/>
        <dbReference type="EC" id="2.7.7.85"/>
    </reaction>
</comment>
<comment type="similarity">
    <text evidence="10">Belongs to the adenylate cyclase family. DacA/CdaA subfamily.</text>
</comment>
<dbReference type="GO" id="GO:0106408">
    <property type="term" value="F:diadenylate cyclase activity"/>
    <property type="evidence" value="ECO:0007669"/>
    <property type="project" value="UniProtKB-EC"/>
</dbReference>
<gene>
    <name evidence="10" type="primary">dacA</name>
    <name evidence="12" type="ORF">DNHGIG_17130</name>
</gene>
<dbReference type="Pfam" id="PF19293">
    <property type="entry name" value="CdaA_N"/>
    <property type="match status" value="1"/>
</dbReference>
<keyword evidence="9 10" id="KW-0472">Membrane</keyword>
<dbReference type="InterPro" id="IPR014046">
    <property type="entry name" value="C-di-AMP_synthase"/>
</dbReference>
<dbReference type="GO" id="GO:0005524">
    <property type="term" value="F:ATP binding"/>
    <property type="evidence" value="ECO:0007669"/>
    <property type="project" value="UniProtKB-UniRule"/>
</dbReference>
<dbReference type="PIRSF" id="PIRSF004793">
    <property type="entry name" value="UCP004793"/>
    <property type="match status" value="1"/>
</dbReference>
<dbReference type="GO" id="GO:0006171">
    <property type="term" value="P:cAMP biosynthetic process"/>
    <property type="evidence" value="ECO:0007669"/>
    <property type="project" value="InterPro"/>
</dbReference>
<dbReference type="InterPro" id="IPR003390">
    <property type="entry name" value="DNA_integrity_scan_DisA_N"/>
</dbReference>
<dbReference type="Pfam" id="PF02457">
    <property type="entry name" value="DAC"/>
    <property type="match status" value="1"/>
</dbReference>
<feature type="domain" description="DAC" evidence="11">
    <location>
        <begin position="83"/>
        <end position="246"/>
    </location>
</feature>
<dbReference type="InterPro" id="IPR034701">
    <property type="entry name" value="CdaA"/>
</dbReference>
<sequence length="274" mass="30436">MQNFLDVIKPFSITDALDILIVAFVLYRMILLIRGTRAVQLLKGIFVILVMTGIAGYLNLRALKWILDKTLTIGLFAIPVVFQPELRRALETLGRGGFFTRSLYMSNENEEDIRKMIAELTKATQILSKNRIGALMVLERDTGLNDYTETGIPIDAVVTSELLINIFIPNTPLHDGAVIIRQNRIVAASCFLPLTDRQDLSKELGTRHRAAVGMAEQSDAVSIVVSEETGQISVAVGDSLTRNLDEQSFREYLSTLLMPQKSSGFSLFGRKAES</sequence>
<dbReference type="PROSITE" id="PS51794">
    <property type="entry name" value="DAC"/>
    <property type="match status" value="1"/>
</dbReference>
<evidence type="ECO:0000256" key="9">
    <source>
        <dbReference type="ARBA" id="ARBA00023136"/>
    </source>
</evidence>
<feature type="transmembrane region" description="Helical" evidence="10">
    <location>
        <begin position="12"/>
        <end position="29"/>
    </location>
</feature>
<dbReference type="EC" id="2.7.7.85" evidence="10"/>
<keyword evidence="8 10" id="KW-1133">Transmembrane helix</keyword>
<dbReference type="FunFam" id="3.40.1700.10:FF:000002">
    <property type="entry name" value="Diadenylate cyclase"/>
    <property type="match status" value="1"/>
</dbReference>
<dbReference type="NCBIfam" id="TIGR00159">
    <property type="entry name" value="diadenylate cyclase CdaA"/>
    <property type="match status" value="1"/>
</dbReference>
<name>A0AAV4LF70_9BACL</name>
<evidence type="ECO:0000256" key="3">
    <source>
        <dbReference type="ARBA" id="ARBA00022679"/>
    </source>
</evidence>
<evidence type="ECO:0000259" key="11">
    <source>
        <dbReference type="PROSITE" id="PS51794"/>
    </source>
</evidence>
<dbReference type="InterPro" id="IPR050338">
    <property type="entry name" value="DisA"/>
</dbReference>
<reference evidence="12" key="1">
    <citation type="journal article" date="2023" name="Int. J. Syst. Evol. Microbiol.">
        <title>Collibacillus ludicampi gen. nov., sp. nov., a new soil bacterium of the family Alicyclobacillaceae.</title>
        <authorList>
            <person name="Jojima T."/>
            <person name="Ioku Y."/>
            <person name="Fukuta Y."/>
            <person name="Shirasaka N."/>
            <person name="Matsumura Y."/>
            <person name="Mori M."/>
        </authorList>
    </citation>
    <scope>NUCLEOTIDE SEQUENCE</scope>
    <source>
        <strain evidence="12">TP075</strain>
    </source>
</reference>
<evidence type="ECO:0000256" key="7">
    <source>
        <dbReference type="ARBA" id="ARBA00022840"/>
    </source>
</evidence>
<evidence type="ECO:0000256" key="10">
    <source>
        <dbReference type="HAMAP-Rule" id="MF_01499"/>
    </source>
</evidence>
<evidence type="ECO:0000256" key="4">
    <source>
        <dbReference type="ARBA" id="ARBA00022692"/>
    </source>
</evidence>
<comment type="caution">
    <text evidence="12">The sequence shown here is derived from an EMBL/GenBank/DDBJ whole genome shotgun (WGS) entry which is preliminary data.</text>
</comment>
<dbReference type="HAMAP" id="MF_01499">
    <property type="entry name" value="DacA"/>
    <property type="match status" value="1"/>
</dbReference>
<accession>A0AAV4LF70</accession>
<organism evidence="12 13">
    <name type="scientific">Collibacillus ludicampi</name>
    <dbReference type="NCBI Taxonomy" id="2771369"/>
    <lineage>
        <taxon>Bacteria</taxon>
        <taxon>Bacillati</taxon>
        <taxon>Bacillota</taxon>
        <taxon>Bacilli</taxon>
        <taxon>Bacillales</taxon>
        <taxon>Alicyclobacillaceae</taxon>
        <taxon>Collibacillus</taxon>
    </lineage>
</organism>
<dbReference type="Gene3D" id="3.40.1700.10">
    <property type="entry name" value="DNA integrity scanning protein, DisA, N-terminal domain"/>
    <property type="match status" value="1"/>
</dbReference>
<protein>
    <recommendedName>
        <fullName evidence="10">Diadenylate cyclase</fullName>
        <shortName evidence="10">DAC</shortName>
        <ecNumber evidence="10">2.7.7.85</ecNumber>
    </recommendedName>
    <alternativeName>
        <fullName evidence="10">Cyclic-di-AMP synthase</fullName>
        <shortName evidence="10">c-di-AMP synthase</shortName>
    </alternativeName>
</protein>
<evidence type="ECO:0000256" key="2">
    <source>
        <dbReference type="ARBA" id="ARBA00022475"/>
    </source>
</evidence>
<keyword evidence="6 10" id="KW-0547">Nucleotide-binding</keyword>
<dbReference type="Proteomes" id="UP001057291">
    <property type="component" value="Unassembled WGS sequence"/>
</dbReference>
<dbReference type="SUPFAM" id="SSF143597">
    <property type="entry name" value="YojJ-like"/>
    <property type="match status" value="1"/>
</dbReference>
<dbReference type="InterPro" id="IPR045585">
    <property type="entry name" value="CdaA_N"/>
</dbReference>
<evidence type="ECO:0000256" key="6">
    <source>
        <dbReference type="ARBA" id="ARBA00022741"/>
    </source>
</evidence>
<feature type="transmembrane region" description="Helical" evidence="10">
    <location>
        <begin position="41"/>
        <end position="60"/>
    </location>
</feature>
<keyword evidence="3 10" id="KW-0808">Transferase</keyword>
<keyword evidence="2 10" id="KW-1003">Cell membrane</keyword>
<dbReference type="GO" id="GO:0004016">
    <property type="term" value="F:adenylate cyclase activity"/>
    <property type="evidence" value="ECO:0007669"/>
    <property type="project" value="UniProtKB-UniRule"/>
</dbReference>